<feature type="transmembrane region" description="Helical" evidence="10">
    <location>
        <begin position="123"/>
        <end position="141"/>
    </location>
</feature>
<evidence type="ECO:0000256" key="3">
    <source>
        <dbReference type="ARBA" id="ARBA00022448"/>
    </source>
</evidence>
<evidence type="ECO:0000313" key="13">
    <source>
        <dbReference type="Proteomes" id="UP000612956"/>
    </source>
</evidence>
<sequence length="477" mass="50513">MTDASSRPRIPGPSVAVRTKIKRFLLIVVSVAAIGGSLFGYNTGVIAGVLVFVTPQFHLSPTQVGVVTSALLVGAAMGSLAGGRLADKLGRRVTLMLAGVLFLVGAVSQGLSPNAWVMTGTRVVLGLAVGMASLVVPMYLSEIAPPHLRGRMVATNSLMLAVGQLLAYIVSALLAPSGNWRAMLLIAAVPAVALIVGMYFLPDSPRWYLSVGRRADAEEVLAKTTYPEFIQDRIHGISLAEAEDKAVKDSLWSQLRRPRVRGLMITGLGLALIQQFCGVNAVVYYAPTTLQGAGLGKNAAVTASIAIGAGAVVGVLIARPLVDRLGRRPLITIGLSIVIVVLLGMAFLERLHHSPAMGYLLLALMFVYLAAYQFGVGMPSWLLNSEIFPAPIRATAMSICTFIVWTGNFVVGLVFPPLAHAWGASTMFLIFAVISAVSLVFCYRRVPETKGVSLAQVTAYAEAAAPPMNPPRFVPDK</sequence>
<evidence type="ECO:0000313" key="12">
    <source>
        <dbReference type="EMBL" id="GGK32437.1"/>
    </source>
</evidence>
<reference evidence="12" key="1">
    <citation type="journal article" date="2014" name="Int. J. Syst. Evol. Microbiol.">
        <title>Complete genome sequence of Corynebacterium casei LMG S-19264T (=DSM 44701T), isolated from a smear-ripened cheese.</title>
        <authorList>
            <consortium name="US DOE Joint Genome Institute (JGI-PGF)"/>
            <person name="Walter F."/>
            <person name="Albersmeier A."/>
            <person name="Kalinowski J."/>
            <person name="Ruckert C."/>
        </authorList>
    </citation>
    <scope>NUCLEOTIDE SEQUENCE</scope>
    <source>
        <strain evidence="12">CGMCC 4.7278</strain>
    </source>
</reference>
<protein>
    <submittedName>
        <fullName evidence="12">Metabolite transport protein YwtG</fullName>
    </submittedName>
</protein>
<feature type="transmembrane region" description="Helical" evidence="10">
    <location>
        <begin position="180"/>
        <end position="201"/>
    </location>
</feature>
<evidence type="ECO:0000256" key="1">
    <source>
        <dbReference type="ARBA" id="ARBA00004651"/>
    </source>
</evidence>
<evidence type="ECO:0000256" key="5">
    <source>
        <dbReference type="ARBA" id="ARBA00022597"/>
    </source>
</evidence>
<comment type="caution">
    <text evidence="12">The sequence shown here is derived from an EMBL/GenBank/DDBJ whole genome shotgun (WGS) entry which is preliminary data.</text>
</comment>
<keyword evidence="6 10" id="KW-0812">Transmembrane</keyword>
<keyword evidence="5" id="KW-0762">Sugar transport</keyword>
<dbReference type="PROSITE" id="PS00217">
    <property type="entry name" value="SUGAR_TRANSPORT_2"/>
    <property type="match status" value="1"/>
</dbReference>
<dbReference type="PRINTS" id="PR00171">
    <property type="entry name" value="SUGRTRNSPORT"/>
</dbReference>
<dbReference type="RefSeq" id="WP_188826656.1">
    <property type="nucleotide sequence ID" value="NZ_BMMW01000001.1"/>
</dbReference>
<dbReference type="Gene3D" id="1.20.1250.20">
    <property type="entry name" value="MFS general substrate transporter like domains"/>
    <property type="match status" value="1"/>
</dbReference>
<comment type="similarity">
    <text evidence="2 9">Belongs to the major facilitator superfamily. Sugar transporter (TC 2.A.1.1) family.</text>
</comment>
<comment type="subcellular location">
    <subcellularLocation>
        <location evidence="1">Cell membrane</location>
        <topology evidence="1">Multi-pass membrane protein</topology>
    </subcellularLocation>
</comment>
<evidence type="ECO:0000256" key="2">
    <source>
        <dbReference type="ARBA" id="ARBA00010992"/>
    </source>
</evidence>
<evidence type="ECO:0000256" key="6">
    <source>
        <dbReference type="ARBA" id="ARBA00022692"/>
    </source>
</evidence>
<name>A0A917V3P6_9NOCA</name>
<dbReference type="InterPro" id="IPR005828">
    <property type="entry name" value="MFS_sugar_transport-like"/>
</dbReference>
<dbReference type="InterPro" id="IPR036259">
    <property type="entry name" value="MFS_trans_sf"/>
</dbReference>
<dbReference type="InterPro" id="IPR003663">
    <property type="entry name" value="Sugar/inositol_transpt"/>
</dbReference>
<dbReference type="PROSITE" id="PS50850">
    <property type="entry name" value="MFS"/>
    <property type="match status" value="1"/>
</dbReference>
<dbReference type="GO" id="GO:0022857">
    <property type="term" value="F:transmembrane transporter activity"/>
    <property type="evidence" value="ECO:0007669"/>
    <property type="project" value="InterPro"/>
</dbReference>
<reference evidence="12" key="2">
    <citation type="submission" date="2020-09" db="EMBL/GenBank/DDBJ databases">
        <authorList>
            <person name="Sun Q."/>
            <person name="Zhou Y."/>
        </authorList>
    </citation>
    <scope>NUCLEOTIDE SEQUENCE</scope>
    <source>
        <strain evidence="12">CGMCC 4.7278</strain>
    </source>
</reference>
<feature type="domain" description="Major facilitator superfamily (MFS) profile" evidence="11">
    <location>
        <begin position="28"/>
        <end position="450"/>
    </location>
</feature>
<dbReference type="AlphaFoldDB" id="A0A917V3P6"/>
<feature type="transmembrane region" description="Helical" evidence="10">
    <location>
        <begin position="395"/>
        <end position="415"/>
    </location>
</feature>
<evidence type="ECO:0000256" key="7">
    <source>
        <dbReference type="ARBA" id="ARBA00022989"/>
    </source>
</evidence>
<organism evidence="12 13">
    <name type="scientific">Nocardia camponoti</name>
    <dbReference type="NCBI Taxonomy" id="1616106"/>
    <lineage>
        <taxon>Bacteria</taxon>
        <taxon>Bacillati</taxon>
        <taxon>Actinomycetota</taxon>
        <taxon>Actinomycetes</taxon>
        <taxon>Mycobacteriales</taxon>
        <taxon>Nocardiaceae</taxon>
        <taxon>Nocardia</taxon>
    </lineage>
</organism>
<feature type="transmembrane region" description="Helical" evidence="10">
    <location>
        <begin position="93"/>
        <end position="111"/>
    </location>
</feature>
<dbReference type="Pfam" id="PF00083">
    <property type="entry name" value="Sugar_tr"/>
    <property type="match status" value="1"/>
</dbReference>
<keyword evidence="3 9" id="KW-0813">Transport</keyword>
<proteinExistence type="inferred from homology"/>
<dbReference type="GO" id="GO:0005886">
    <property type="term" value="C:plasma membrane"/>
    <property type="evidence" value="ECO:0007669"/>
    <property type="project" value="UniProtKB-SubCell"/>
</dbReference>
<keyword evidence="8 10" id="KW-0472">Membrane</keyword>
<feature type="transmembrane region" description="Helical" evidence="10">
    <location>
        <begin position="24"/>
        <end position="52"/>
    </location>
</feature>
<feature type="transmembrane region" description="Helical" evidence="10">
    <location>
        <begin position="263"/>
        <end position="287"/>
    </location>
</feature>
<feature type="transmembrane region" description="Helical" evidence="10">
    <location>
        <begin position="360"/>
        <end position="383"/>
    </location>
</feature>
<dbReference type="PANTHER" id="PTHR48020:SF12">
    <property type="entry name" value="PROTON MYO-INOSITOL COTRANSPORTER"/>
    <property type="match status" value="1"/>
</dbReference>
<dbReference type="PANTHER" id="PTHR48020">
    <property type="entry name" value="PROTON MYO-INOSITOL COTRANSPORTER"/>
    <property type="match status" value="1"/>
</dbReference>
<evidence type="ECO:0000256" key="8">
    <source>
        <dbReference type="ARBA" id="ARBA00023136"/>
    </source>
</evidence>
<keyword evidence="13" id="KW-1185">Reference proteome</keyword>
<dbReference type="PROSITE" id="PS00216">
    <property type="entry name" value="SUGAR_TRANSPORT_1"/>
    <property type="match status" value="1"/>
</dbReference>
<evidence type="ECO:0000256" key="9">
    <source>
        <dbReference type="RuleBase" id="RU003346"/>
    </source>
</evidence>
<evidence type="ECO:0000259" key="11">
    <source>
        <dbReference type="PROSITE" id="PS50850"/>
    </source>
</evidence>
<dbReference type="InterPro" id="IPR005829">
    <property type="entry name" value="Sugar_transporter_CS"/>
</dbReference>
<feature type="transmembrane region" description="Helical" evidence="10">
    <location>
        <begin position="64"/>
        <end position="81"/>
    </location>
</feature>
<dbReference type="InterPro" id="IPR020846">
    <property type="entry name" value="MFS_dom"/>
</dbReference>
<feature type="transmembrane region" description="Helical" evidence="10">
    <location>
        <begin position="153"/>
        <end position="174"/>
    </location>
</feature>
<dbReference type="InterPro" id="IPR050814">
    <property type="entry name" value="Myo-inositol_Transporter"/>
</dbReference>
<feature type="transmembrane region" description="Helical" evidence="10">
    <location>
        <begin position="421"/>
        <end position="443"/>
    </location>
</feature>
<dbReference type="Proteomes" id="UP000612956">
    <property type="component" value="Unassembled WGS sequence"/>
</dbReference>
<evidence type="ECO:0000256" key="10">
    <source>
        <dbReference type="SAM" id="Phobius"/>
    </source>
</evidence>
<dbReference type="FunFam" id="1.20.1250.20:FF:000218">
    <property type="entry name" value="facilitated trehalose transporter Tret1"/>
    <property type="match status" value="1"/>
</dbReference>
<gene>
    <name evidence="12" type="primary">ywtG</name>
    <name evidence="12" type="ORF">GCM10011591_00270</name>
</gene>
<dbReference type="NCBIfam" id="TIGR00879">
    <property type="entry name" value="SP"/>
    <property type="match status" value="1"/>
</dbReference>
<keyword evidence="7 10" id="KW-1133">Transmembrane helix</keyword>
<keyword evidence="4" id="KW-1003">Cell membrane</keyword>
<dbReference type="EMBL" id="BMMW01000001">
    <property type="protein sequence ID" value="GGK32437.1"/>
    <property type="molecule type" value="Genomic_DNA"/>
</dbReference>
<dbReference type="SUPFAM" id="SSF103473">
    <property type="entry name" value="MFS general substrate transporter"/>
    <property type="match status" value="1"/>
</dbReference>
<evidence type="ECO:0000256" key="4">
    <source>
        <dbReference type="ARBA" id="ARBA00022475"/>
    </source>
</evidence>
<feature type="transmembrane region" description="Helical" evidence="10">
    <location>
        <begin position="330"/>
        <end position="348"/>
    </location>
</feature>
<feature type="transmembrane region" description="Helical" evidence="10">
    <location>
        <begin position="299"/>
        <end position="318"/>
    </location>
</feature>
<accession>A0A917V3P6</accession>